<organism evidence="2 3">
    <name type="scientific">Enterococcus silesiacus</name>
    <dbReference type="NCBI Taxonomy" id="332949"/>
    <lineage>
        <taxon>Bacteria</taxon>
        <taxon>Bacillati</taxon>
        <taxon>Bacillota</taxon>
        <taxon>Bacilli</taxon>
        <taxon>Lactobacillales</taxon>
        <taxon>Enterococcaceae</taxon>
        <taxon>Enterococcus</taxon>
    </lineage>
</organism>
<evidence type="ECO:0000313" key="2">
    <source>
        <dbReference type="EMBL" id="ALS00165.1"/>
    </source>
</evidence>
<reference evidence="2 3" key="1">
    <citation type="submission" date="2015-12" db="EMBL/GenBank/DDBJ databases">
        <authorList>
            <person name="Lauer A."/>
            <person name="Humrighouse B."/>
            <person name="Loparev V."/>
            <person name="Shewmaker P.L."/>
            <person name="Whitney A.M."/>
            <person name="McLaughlin R.W."/>
        </authorList>
    </citation>
    <scope>NUCLEOTIDE SEQUENCE [LARGE SCALE GENOMIC DNA]</scope>
    <source>
        <strain evidence="2 3">LMG 23085</strain>
    </source>
</reference>
<protein>
    <submittedName>
        <fullName evidence="2">Uncharacterized protein</fullName>
    </submittedName>
</protein>
<sequence>MGIGLNTRAKDLRTDDGIDARNYGVNRLPKGWSSNDYNVRGQRGSLVVDNLGRRRISVDRTTGKTTYYSATGETLGEKELPKQAGLGQSNGGRHEPLDLDEELAMEEVLSNPGAGTILIGKNTDPRWPAADGWEKRAKNVNGKEIHYEYNPKTGQVDDVKIKERKK</sequence>
<accession>A0ABM5W510</accession>
<feature type="region of interest" description="Disordered" evidence="1">
    <location>
        <begin position="68"/>
        <end position="96"/>
    </location>
</feature>
<gene>
    <name evidence="2" type="ORF">ATZ33_01865</name>
</gene>
<name>A0ABM5W510_9ENTE</name>
<evidence type="ECO:0000313" key="3">
    <source>
        <dbReference type="Proteomes" id="UP000065511"/>
    </source>
</evidence>
<dbReference type="EMBL" id="CP013614">
    <property type="protein sequence ID" value="ALS00165.1"/>
    <property type="molecule type" value="Genomic_DNA"/>
</dbReference>
<dbReference type="Proteomes" id="UP000065511">
    <property type="component" value="Chromosome"/>
</dbReference>
<evidence type="ECO:0000256" key="1">
    <source>
        <dbReference type="SAM" id="MobiDB-lite"/>
    </source>
</evidence>
<keyword evidence="3" id="KW-1185">Reference proteome</keyword>
<proteinExistence type="predicted"/>